<evidence type="ECO:0000313" key="2">
    <source>
        <dbReference type="Proteomes" id="UP000234505"/>
    </source>
</evidence>
<reference evidence="1 2" key="1">
    <citation type="submission" date="2017-11" db="EMBL/GenBank/DDBJ databases">
        <authorList>
            <person name="Han C.G."/>
        </authorList>
    </citation>
    <scope>NUCLEOTIDE SEQUENCE [LARGE SCALE GENOMIC DNA]</scope>
    <source>
        <strain evidence="1 2">A11</strain>
    </source>
</reference>
<protein>
    <submittedName>
        <fullName evidence="1">Uncharacterized protein</fullName>
    </submittedName>
</protein>
<dbReference type="AlphaFoldDB" id="A0A2J4R5X1"/>
<dbReference type="Proteomes" id="UP000234505">
    <property type="component" value="Unassembled WGS sequence"/>
</dbReference>
<comment type="caution">
    <text evidence="1">The sequence shown here is derived from an EMBL/GenBank/DDBJ whole genome shotgun (WGS) entry which is preliminary data.</text>
</comment>
<gene>
    <name evidence="1" type="ORF">CWN50_15030</name>
</gene>
<dbReference type="Gene3D" id="3.10.420.10">
    <property type="entry name" value="SecB-like"/>
    <property type="match status" value="1"/>
</dbReference>
<dbReference type="InterPro" id="IPR035958">
    <property type="entry name" value="SecB-like_sf"/>
</dbReference>
<reference evidence="1 2" key="2">
    <citation type="submission" date="2018-01" db="EMBL/GenBank/DDBJ databases">
        <title>Genomic study of Klebsiella pneumoniae.</title>
        <authorList>
            <person name="Yang Y."/>
            <person name="Bicalho R."/>
        </authorList>
    </citation>
    <scope>NUCLEOTIDE SEQUENCE [LARGE SCALE GENOMIC DNA]</scope>
    <source>
        <strain evidence="1 2">A11</strain>
    </source>
</reference>
<organism evidence="1 2">
    <name type="scientific">Klebsiella michiganensis</name>
    <dbReference type="NCBI Taxonomy" id="1134687"/>
    <lineage>
        <taxon>Bacteria</taxon>
        <taxon>Pseudomonadati</taxon>
        <taxon>Pseudomonadota</taxon>
        <taxon>Gammaproteobacteria</taxon>
        <taxon>Enterobacterales</taxon>
        <taxon>Enterobacteriaceae</taxon>
        <taxon>Klebsiella/Raoultella group</taxon>
        <taxon>Klebsiella</taxon>
    </lineage>
</organism>
<evidence type="ECO:0000313" key="1">
    <source>
        <dbReference type="EMBL" id="PLL38730.1"/>
    </source>
</evidence>
<dbReference type="EMBL" id="PIDS01000474">
    <property type="protein sequence ID" value="PLL38730.1"/>
    <property type="molecule type" value="Genomic_DNA"/>
</dbReference>
<proteinExistence type="predicted"/>
<accession>A0A2J4R5X1</accession>
<sequence>MDFRLTKMQVLSLNFTEEKQGDPKSDSRLRIDAAMESSEQNPLFARMVIDIALAAPGRYDLSAKLAFIFKFQKEISTEEIEKSLVEADTERLLYPYINTFLTNFIIGAGYPRPGIPLILK</sequence>
<name>A0A2J4R5X1_9ENTR</name>